<gene>
    <name evidence="2" type="ORF">HNQ39_004122</name>
</gene>
<reference evidence="2 3" key="1">
    <citation type="submission" date="2020-08" db="EMBL/GenBank/DDBJ databases">
        <title>Genomic Encyclopedia of Type Strains, Phase IV (KMG-IV): sequencing the most valuable type-strain genomes for metagenomic binning, comparative biology and taxonomic classification.</title>
        <authorList>
            <person name="Goeker M."/>
        </authorList>
    </citation>
    <scope>NUCLEOTIDE SEQUENCE [LARGE SCALE GENOMIC DNA]</scope>
    <source>
        <strain evidence="2 3">DSM 23562</strain>
    </source>
</reference>
<organism evidence="2 3">
    <name type="scientific">Armatimonas rosea</name>
    <dbReference type="NCBI Taxonomy" id="685828"/>
    <lineage>
        <taxon>Bacteria</taxon>
        <taxon>Bacillati</taxon>
        <taxon>Armatimonadota</taxon>
        <taxon>Armatimonadia</taxon>
        <taxon>Armatimonadales</taxon>
        <taxon>Armatimonadaceae</taxon>
        <taxon>Armatimonas</taxon>
    </lineage>
</organism>
<feature type="transmembrane region" description="Helical" evidence="1">
    <location>
        <begin position="174"/>
        <end position="198"/>
    </location>
</feature>
<feature type="transmembrane region" description="Helical" evidence="1">
    <location>
        <begin position="21"/>
        <end position="38"/>
    </location>
</feature>
<comment type="caution">
    <text evidence="2">The sequence shown here is derived from an EMBL/GenBank/DDBJ whole genome shotgun (WGS) entry which is preliminary data.</text>
</comment>
<keyword evidence="3" id="KW-1185">Reference proteome</keyword>
<protein>
    <submittedName>
        <fullName evidence="2">Uncharacterized protein</fullName>
    </submittedName>
</protein>
<keyword evidence="1" id="KW-1133">Transmembrane helix</keyword>
<keyword evidence="1" id="KW-0472">Membrane</keyword>
<dbReference type="Proteomes" id="UP000520814">
    <property type="component" value="Unassembled WGS sequence"/>
</dbReference>
<evidence type="ECO:0000313" key="3">
    <source>
        <dbReference type="Proteomes" id="UP000520814"/>
    </source>
</evidence>
<feature type="transmembrane region" description="Helical" evidence="1">
    <location>
        <begin position="58"/>
        <end position="77"/>
    </location>
</feature>
<proteinExistence type="predicted"/>
<dbReference type="AlphaFoldDB" id="A0A7W9ST05"/>
<keyword evidence="1" id="KW-0812">Transmembrane</keyword>
<dbReference type="EMBL" id="JACHGW010000004">
    <property type="protein sequence ID" value="MBB6052301.1"/>
    <property type="molecule type" value="Genomic_DNA"/>
</dbReference>
<sequence>MQQQRQEIYLGKQPLPRPIGGLVLILSTALLVTCGLLLSGKLSETDFLQPGHDGKSGFAQVFAWLIGLAIVCPVFLLTRRQHGFTLTGQSIAVRENGQLVWEQKCIAWRWRSSDKKNILGVELLDDQGAAYLVRLGGLPLGTREPFAPLIEALDCAKIPETETNTKPLPFAKDVGAWLAAALALVALVGFSWLVWAGLHAFDGIHMPGSY</sequence>
<name>A0A7W9ST05_ARMRO</name>
<evidence type="ECO:0000256" key="1">
    <source>
        <dbReference type="SAM" id="Phobius"/>
    </source>
</evidence>
<dbReference type="RefSeq" id="WP_184201096.1">
    <property type="nucleotide sequence ID" value="NZ_JACHGW010000004.1"/>
</dbReference>
<accession>A0A7W9ST05</accession>
<evidence type="ECO:0000313" key="2">
    <source>
        <dbReference type="EMBL" id="MBB6052301.1"/>
    </source>
</evidence>